<dbReference type="PANTHER" id="PTHR10900">
    <property type="entry name" value="PERIOSTIN-RELATED"/>
    <property type="match status" value="1"/>
</dbReference>
<evidence type="ECO:0000313" key="4">
    <source>
        <dbReference type="Proteomes" id="UP000054350"/>
    </source>
</evidence>
<dbReference type="SUPFAM" id="SSF82153">
    <property type="entry name" value="FAS1 domain"/>
    <property type="match status" value="1"/>
</dbReference>
<dbReference type="InterPro" id="IPR000782">
    <property type="entry name" value="FAS1_domain"/>
</dbReference>
<dbReference type="VEuPathDB" id="FungiDB:AMAG_06848"/>
<dbReference type="PROSITE" id="PS50213">
    <property type="entry name" value="FAS1"/>
    <property type="match status" value="1"/>
</dbReference>
<gene>
    <name evidence="3" type="ORF">AMAG_06848</name>
</gene>
<name>A0A0L0SF78_ALLM3</name>
<dbReference type="Pfam" id="PF02469">
    <property type="entry name" value="Fasciclin"/>
    <property type="match status" value="1"/>
</dbReference>
<reference evidence="3 4" key="1">
    <citation type="submission" date="2009-11" db="EMBL/GenBank/DDBJ databases">
        <title>Annotation of Allomyces macrogynus ATCC 38327.</title>
        <authorList>
            <consortium name="The Broad Institute Genome Sequencing Platform"/>
            <person name="Russ C."/>
            <person name="Cuomo C."/>
            <person name="Burger G."/>
            <person name="Gray M.W."/>
            <person name="Holland P.W.H."/>
            <person name="King N."/>
            <person name="Lang F.B.F."/>
            <person name="Roger A.J."/>
            <person name="Ruiz-Trillo I."/>
            <person name="Young S.K."/>
            <person name="Zeng Q."/>
            <person name="Gargeya S."/>
            <person name="Fitzgerald M."/>
            <person name="Haas B."/>
            <person name="Abouelleil A."/>
            <person name="Alvarado L."/>
            <person name="Arachchi H.M."/>
            <person name="Berlin A."/>
            <person name="Chapman S.B."/>
            <person name="Gearin G."/>
            <person name="Goldberg J."/>
            <person name="Griggs A."/>
            <person name="Gujja S."/>
            <person name="Hansen M."/>
            <person name="Heiman D."/>
            <person name="Howarth C."/>
            <person name="Larimer J."/>
            <person name="Lui A."/>
            <person name="MacDonald P.J.P."/>
            <person name="McCowen C."/>
            <person name="Montmayeur A."/>
            <person name="Murphy C."/>
            <person name="Neiman D."/>
            <person name="Pearson M."/>
            <person name="Priest M."/>
            <person name="Roberts A."/>
            <person name="Saif S."/>
            <person name="Shea T."/>
            <person name="Sisk P."/>
            <person name="Stolte C."/>
            <person name="Sykes S."/>
            <person name="Wortman J."/>
            <person name="Nusbaum C."/>
            <person name="Birren B."/>
        </authorList>
    </citation>
    <scope>NUCLEOTIDE SEQUENCE [LARGE SCALE GENOMIC DNA]</scope>
    <source>
        <strain evidence="3 4">ATCC 38327</strain>
    </source>
</reference>
<evidence type="ECO:0000259" key="2">
    <source>
        <dbReference type="PROSITE" id="PS50213"/>
    </source>
</evidence>
<feature type="domain" description="FAS1" evidence="2">
    <location>
        <begin position="51"/>
        <end position="206"/>
    </location>
</feature>
<dbReference type="SMART" id="SM00554">
    <property type="entry name" value="FAS1"/>
    <property type="match status" value="1"/>
</dbReference>
<dbReference type="EMBL" id="GG745337">
    <property type="protein sequence ID" value="KNE61094.1"/>
    <property type="molecule type" value="Genomic_DNA"/>
</dbReference>
<proteinExistence type="predicted"/>
<keyword evidence="4" id="KW-1185">Reference proteome</keyword>
<dbReference type="Gene3D" id="2.30.180.10">
    <property type="entry name" value="FAS1 domain"/>
    <property type="match status" value="1"/>
</dbReference>
<protein>
    <recommendedName>
        <fullName evidence="2">FAS1 domain-containing protein</fullName>
    </recommendedName>
</protein>
<sequence>MITTTRATILAAGLAISTAFLALAVAAPSRVAQVTSPAPPGVSPFPVSVGGESAWQALVGNPSFSTFTTLAASKSDNIVRLLSAKDASVTVFVPTNEAFQPLLNLPMFGLLNSTSALNGVFQQVLGYHVHNGSVITSVNVPADRALSETTLVPSTNVTLQRSATRPVSVQQLPGIITLPLWVNDANATYPDTLVANGVIHGIDRLLSPAFLVPRRGMPTSVPPVAIPSTALPPATIPATAVPSITLPATAIPVTLPATLPTAPIAIPTALPSPT</sequence>
<organism evidence="3 4">
    <name type="scientific">Allomyces macrogynus (strain ATCC 38327)</name>
    <name type="common">Allomyces javanicus var. macrogynus</name>
    <dbReference type="NCBI Taxonomy" id="578462"/>
    <lineage>
        <taxon>Eukaryota</taxon>
        <taxon>Fungi</taxon>
        <taxon>Fungi incertae sedis</taxon>
        <taxon>Blastocladiomycota</taxon>
        <taxon>Blastocladiomycetes</taxon>
        <taxon>Blastocladiales</taxon>
        <taxon>Blastocladiaceae</taxon>
        <taxon>Allomyces</taxon>
    </lineage>
</organism>
<accession>A0A0L0SF78</accession>
<keyword evidence="1" id="KW-0732">Signal</keyword>
<feature type="signal peptide" evidence="1">
    <location>
        <begin position="1"/>
        <end position="26"/>
    </location>
</feature>
<reference evidence="4" key="2">
    <citation type="submission" date="2009-11" db="EMBL/GenBank/DDBJ databases">
        <title>The Genome Sequence of Allomyces macrogynus strain ATCC 38327.</title>
        <authorList>
            <consortium name="The Broad Institute Genome Sequencing Platform"/>
            <person name="Russ C."/>
            <person name="Cuomo C."/>
            <person name="Shea T."/>
            <person name="Young S.K."/>
            <person name="Zeng Q."/>
            <person name="Koehrsen M."/>
            <person name="Haas B."/>
            <person name="Borodovsky M."/>
            <person name="Guigo R."/>
            <person name="Alvarado L."/>
            <person name="Berlin A."/>
            <person name="Borenstein D."/>
            <person name="Chen Z."/>
            <person name="Engels R."/>
            <person name="Freedman E."/>
            <person name="Gellesch M."/>
            <person name="Goldberg J."/>
            <person name="Griggs A."/>
            <person name="Gujja S."/>
            <person name="Heiman D."/>
            <person name="Hepburn T."/>
            <person name="Howarth C."/>
            <person name="Jen D."/>
            <person name="Larson L."/>
            <person name="Lewis B."/>
            <person name="Mehta T."/>
            <person name="Park D."/>
            <person name="Pearson M."/>
            <person name="Roberts A."/>
            <person name="Saif S."/>
            <person name="Shenoy N."/>
            <person name="Sisk P."/>
            <person name="Stolte C."/>
            <person name="Sykes S."/>
            <person name="Walk T."/>
            <person name="White J."/>
            <person name="Yandava C."/>
            <person name="Burger G."/>
            <person name="Gray M.W."/>
            <person name="Holland P.W.H."/>
            <person name="King N."/>
            <person name="Lang F.B.F."/>
            <person name="Roger A.J."/>
            <person name="Ruiz-Trillo I."/>
            <person name="Lander E."/>
            <person name="Nusbaum C."/>
        </authorList>
    </citation>
    <scope>NUCLEOTIDE SEQUENCE [LARGE SCALE GENOMIC DNA]</scope>
    <source>
        <strain evidence="4">ATCC 38327</strain>
    </source>
</reference>
<feature type="chain" id="PRO_5005547933" description="FAS1 domain-containing protein" evidence="1">
    <location>
        <begin position="27"/>
        <end position="274"/>
    </location>
</feature>
<dbReference type="Proteomes" id="UP000054350">
    <property type="component" value="Unassembled WGS sequence"/>
</dbReference>
<dbReference type="InterPro" id="IPR050904">
    <property type="entry name" value="Adhesion/Biosynth-related"/>
</dbReference>
<dbReference type="InterPro" id="IPR036378">
    <property type="entry name" value="FAS1_dom_sf"/>
</dbReference>
<dbReference type="OrthoDB" id="286301at2759"/>
<dbReference type="PANTHER" id="PTHR10900:SF77">
    <property type="entry name" value="FI19380P1"/>
    <property type="match status" value="1"/>
</dbReference>
<evidence type="ECO:0000313" key="3">
    <source>
        <dbReference type="EMBL" id="KNE61094.1"/>
    </source>
</evidence>
<evidence type="ECO:0000256" key="1">
    <source>
        <dbReference type="SAM" id="SignalP"/>
    </source>
</evidence>
<dbReference type="AlphaFoldDB" id="A0A0L0SF78"/>